<dbReference type="AlphaFoldDB" id="A0A1Q5SN75"/>
<reference evidence="1" key="3">
    <citation type="journal article" date="2019" name="Int. J. Syst. Evol. Microbiol.">
        <title>Geobacillus proteiniphilus sp. nov., a thermophilic bacterium isolated from a high-temperature heavy oil reservoir in China.</title>
        <authorList>
            <person name="Semenova E.M."/>
            <person name="Sokolova D.S."/>
            <person name="Grouzdev D.S."/>
            <person name="Poltaraus A.B."/>
            <person name="Vinokurova N.G."/>
            <person name="Tourova T.P."/>
            <person name="Nazina T.N."/>
        </authorList>
    </citation>
    <scope>NUCLEOTIDE SEQUENCE</scope>
    <source>
        <strain evidence="1">1017</strain>
    </source>
</reference>
<sequence length="88" mass="9731">MTAEQACSGTLAEDFRPIAPDEQQACIDAIEQLLHQEFPDDSGQWTLRFLYRESGYMFLSPSTSWFVSSGGIRCGAEERKATSAFSAS</sequence>
<evidence type="ECO:0000313" key="1">
    <source>
        <dbReference type="EMBL" id="OKO89454.1"/>
    </source>
</evidence>
<proteinExistence type="predicted"/>
<accession>A0A1Q5SN75</accession>
<organism evidence="1 3">
    <name type="scientific">Geobacillus proteiniphilus</name>
    <dbReference type="NCBI Taxonomy" id="860353"/>
    <lineage>
        <taxon>Bacteria</taxon>
        <taxon>Bacillati</taxon>
        <taxon>Bacillota</taxon>
        <taxon>Bacilli</taxon>
        <taxon>Bacillales</taxon>
        <taxon>Anoxybacillaceae</taxon>
        <taxon>Geobacillus</taxon>
    </lineage>
</organism>
<keyword evidence="4" id="KW-1185">Reference proteome</keyword>
<evidence type="ECO:0000313" key="2">
    <source>
        <dbReference type="EMBL" id="WMJ16761.1"/>
    </source>
</evidence>
<dbReference type="RefSeq" id="WP_074044553.1">
    <property type="nucleotide sequence ID" value="NZ_CP133076.1"/>
</dbReference>
<evidence type="ECO:0000313" key="4">
    <source>
        <dbReference type="Proteomes" id="UP001223761"/>
    </source>
</evidence>
<protein>
    <submittedName>
        <fullName evidence="1">Uncharacterized protein</fullName>
    </submittedName>
</protein>
<reference evidence="1 3" key="1">
    <citation type="submission" date="2016-11" db="EMBL/GenBank/DDBJ databases">
        <authorList>
            <person name="Kadnikov V."/>
            <person name="Nazina T."/>
        </authorList>
    </citation>
    <scope>NUCLEOTIDE SEQUENCE [LARGE SCALE GENOMIC DNA]</scope>
    <source>
        <strain evidence="1 3">1017</strain>
    </source>
</reference>
<dbReference type="Proteomes" id="UP000186030">
    <property type="component" value="Unassembled WGS sequence"/>
</dbReference>
<dbReference type="EMBL" id="CP133076">
    <property type="protein sequence ID" value="WMJ16761.1"/>
    <property type="molecule type" value="Genomic_DNA"/>
</dbReference>
<evidence type="ECO:0000313" key="3">
    <source>
        <dbReference type="Proteomes" id="UP000186030"/>
    </source>
</evidence>
<dbReference type="Proteomes" id="UP001223761">
    <property type="component" value="Chromosome"/>
</dbReference>
<reference evidence="3" key="2">
    <citation type="submission" date="2017-01" db="EMBL/GenBank/DDBJ databases">
        <title>Genome sequencing and annotation of Geobacillus sp. 1017, a Hydrocarbon-Oxidizing Thermophilic Bacterium Isolated from a Heavy Oil Reservoir (China).</title>
        <authorList>
            <person name="Kadnikov V.V."/>
            <person name="Mardanov A.V."/>
            <person name="Poltaraus A.B."/>
            <person name="Sokolova D.S."/>
            <person name="Semenova E.M."/>
            <person name="Ravin N.V."/>
            <person name="Tourova T.P."/>
            <person name="Nazina T.N."/>
        </authorList>
    </citation>
    <scope>NUCLEOTIDE SEQUENCE [LARGE SCALE GENOMIC DNA]</scope>
    <source>
        <strain evidence="3">1017</strain>
    </source>
</reference>
<reference evidence="2 4" key="4">
    <citation type="submission" date="2023-08" db="EMBL/GenBank/DDBJ databases">
        <title>Genome sequencing of the thermostable Gram positive bacteria Geobacillus proteiniphilus strain T-6.</title>
        <authorList>
            <person name="Shulami S."/>
            <person name="Shoham Y."/>
        </authorList>
    </citation>
    <scope>NUCLEOTIDE SEQUENCE [LARGE SCALE GENOMIC DNA]</scope>
    <source>
        <strain evidence="2 4">T-6</strain>
    </source>
</reference>
<name>A0A1Q5SN75_9BACL</name>
<gene>
    <name evidence="1" type="ORF">BRO54_3315</name>
    <name evidence="2" type="ORF">RA955_01120</name>
</gene>
<dbReference type="EMBL" id="MQMG01000056">
    <property type="protein sequence ID" value="OKO89454.1"/>
    <property type="molecule type" value="Genomic_DNA"/>
</dbReference>